<organism evidence="1">
    <name type="scientific">marine sediment metagenome</name>
    <dbReference type="NCBI Taxonomy" id="412755"/>
    <lineage>
        <taxon>unclassified sequences</taxon>
        <taxon>metagenomes</taxon>
        <taxon>ecological metagenomes</taxon>
    </lineage>
</organism>
<dbReference type="AlphaFoldDB" id="A0A0F9E4Q8"/>
<name>A0A0F9E4Q8_9ZZZZ</name>
<gene>
    <name evidence="1" type="ORF">LCGC14_2469950</name>
</gene>
<evidence type="ECO:0000313" key="1">
    <source>
        <dbReference type="EMBL" id="KKL18993.1"/>
    </source>
</evidence>
<protein>
    <submittedName>
        <fullName evidence="1">Uncharacterized protein</fullName>
    </submittedName>
</protein>
<reference evidence="1" key="1">
    <citation type="journal article" date="2015" name="Nature">
        <title>Complex archaea that bridge the gap between prokaryotes and eukaryotes.</title>
        <authorList>
            <person name="Spang A."/>
            <person name="Saw J.H."/>
            <person name="Jorgensen S.L."/>
            <person name="Zaremba-Niedzwiedzka K."/>
            <person name="Martijn J."/>
            <person name="Lind A.E."/>
            <person name="van Eijk R."/>
            <person name="Schleper C."/>
            <person name="Guy L."/>
            <person name="Ettema T.J."/>
        </authorList>
    </citation>
    <scope>NUCLEOTIDE SEQUENCE</scope>
</reference>
<comment type="caution">
    <text evidence="1">The sequence shown here is derived from an EMBL/GenBank/DDBJ whole genome shotgun (WGS) entry which is preliminary data.</text>
</comment>
<sequence>MELNEFVENALSQLLQGVSAAQSKAAEIGGEINPRINDNNQTKLGFLNSSGLSASIVKFDVALTASEGSGTKAGISVLGGAVNLGAGGQSSNENSVVSRIQFSVPIVLPSSR</sequence>
<accession>A0A0F9E4Q8</accession>
<proteinExistence type="predicted"/>
<dbReference type="EMBL" id="LAZR01038650">
    <property type="protein sequence ID" value="KKL18993.1"/>
    <property type="molecule type" value="Genomic_DNA"/>
</dbReference>